<evidence type="ECO:0000313" key="2">
    <source>
        <dbReference type="EMBL" id="KIJ33375.1"/>
    </source>
</evidence>
<organism evidence="2 3">
    <name type="scientific">Sphaerobolus stellatus (strain SS14)</name>
    <dbReference type="NCBI Taxonomy" id="990650"/>
    <lineage>
        <taxon>Eukaryota</taxon>
        <taxon>Fungi</taxon>
        <taxon>Dikarya</taxon>
        <taxon>Basidiomycota</taxon>
        <taxon>Agaricomycotina</taxon>
        <taxon>Agaricomycetes</taxon>
        <taxon>Phallomycetidae</taxon>
        <taxon>Geastrales</taxon>
        <taxon>Sphaerobolaceae</taxon>
        <taxon>Sphaerobolus</taxon>
    </lineage>
</organism>
<reference evidence="2 3" key="1">
    <citation type="submission" date="2014-06" db="EMBL/GenBank/DDBJ databases">
        <title>Evolutionary Origins and Diversification of the Mycorrhizal Mutualists.</title>
        <authorList>
            <consortium name="DOE Joint Genome Institute"/>
            <consortium name="Mycorrhizal Genomics Consortium"/>
            <person name="Kohler A."/>
            <person name="Kuo A."/>
            <person name="Nagy L.G."/>
            <person name="Floudas D."/>
            <person name="Copeland A."/>
            <person name="Barry K.W."/>
            <person name="Cichocki N."/>
            <person name="Veneault-Fourrey C."/>
            <person name="LaButti K."/>
            <person name="Lindquist E.A."/>
            <person name="Lipzen A."/>
            <person name="Lundell T."/>
            <person name="Morin E."/>
            <person name="Murat C."/>
            <person name="Riley R."/>
            <person name="Ohm R."/>
            <person name="Sun H."/>
            <person name="Tunlid A."/>
            <person name="Henrissat B."/>
            <person name="Grigoriev I.V."/>
            <person name="Hibbett D.S."/>
            <person name="Martin F."/>
        </authorList>
    </citation>
    <scope>NUCLEOTIDE SEQUENCE [LARGE SCALE GENOMIC DNA]</scope>
    <source>
        <strain evidence="2 3">SS14</strain>
    </source>
</reference>
<feature type="domain" description="DUF8205" evidence="1">
    <location>
        <begin position="5"/>
        <end position="177"/>
    </location>
</feature>
<accession>A0A0C9V7J8</accession>
<name>A0A0C9V7J8_SPHS4</name>
<gene>
    <name evidence="2" type="ORF">M422DRAFT_264637</name>
</gene>
<protein>
    <recommendedName>
        <fullName evidence="1">DUF8205 domain-containing protein</fullName>
    </recommendedName>
</protein>
<dbReference type="AlphaFoldDB" id="A0A0C9V7J8"/>
<proteinExistence type="predicted"/>
<dbReference type="HOGENOM" id="CLU_1391014_0_0_1"/>
<dbReference type="Pfam" id="PF26632">
    <property type="entry name" value="DUF8205"/>
    <property type="match status" value="1"/>
</dbReference>
<dbReference type="InterPro" id="IPR058518">
    <property type="entry name" value="DUF8205"/>
</dbReference>
<dbReference type="EMBL" id="KN837213">
    <property type="protein sequence ID" value="KIJ33375.1"/>
    <property type="molecule type" value="Genomic_DNA"/>
</dbReference>
<keyword evidence="3" id="KW-1185">Reference proteome</keyword>
<evidence type="ECO:0000313" key="3">
    <source>
        <dbReference type="Proteomes" id="UP000054279"/>
    </source>
</evidence>
<sequence>MLNLLRDYRVGKTAKNTEGMVQINELNVKHIPVLIGPRRKVWEETKNRLGNEAKMIPVALIAFRYHCDQTQGMAVTLPITPEAFEVAQDKEPTVVRQVDAGGVAKEMLLPVSPYAVLERMNLHIRNDSENQLRLRTRMTDTEKNIIAGTAHTIESITSNEAATVILLEKKMRRESIYVLNFAALLSACNGTQSPRP</sequence>
<dbReference type="Proteomes" id="UP000054279">
    <property type="component" value="Unassembled WGS sequence"/>
</dbReference>
<dbReference type="OrthoDB" id="5231159at2759"/>
<evidence type="ECO:0000259" key="1">
    <source>
        <dbReference type="Pfam" id="PF26632"/>
    </source>
</evidence>